<accession>A0ABP0EWP3</accession>
<keyword evidence="13" id="KW-1185">Reference proteome</keyword>
<feature type="transmembrane region" description="Helical" evidence="9">
    <location>
        <begin position="552"/>
        <end position="572"/>
    </location>
</feature>
<feature type="transmembrane region" description="Helical" evidence="9">
    <location>
        <begin position="33"/>
        <end position="54"/>
    </location>
</feature>
<proteinExistence type="predicted"/>
<keyword evidence="3 8" id="KW-0812">Transmembrane</keyword>
<dbReference type="Pfam" id="PF00662">
    <property type="entry name" value="Proton_antipo_N"/>
    <property type="match status" value="1"/>
</dbReference>
<organism evidence="12 13">
    <name type="scientific">Candidatus Xenohaliotis californiensis</name>
    <dbReference type="NCBI Taxonomy" id="84677"/>
    <lineage>
        <taxon>Bacteria</taxon>
        <taxon>Pseudomonadati</taxon>
        <taxon>Pseudomonadota</taxon>
        <taxon>Alphaproteobacteria</taxon>
        <taxon>Rickettsiales</taxon>
        <taxon>Anaplasmataceae</taxon>
        <taxon>Candidatus Xenohaliotis</taxon>
    </lineage>
</organism>
<dbReference type="RefSeq" id="WP_338364202.1">
    <property type="nucleotide sequence ID" value="NZ_CAWVOK010000025.1"/>
</dbReference>
<evidence type="ECO:0000259" key="10">
    <source>
        <dbReference type="Pfam" id="PF00361"/>
    </source>
</evidence>
<feature type="transmembrane region" description="Helical" evidence="9">
    <location>
        <begin position="341"/>
        <end position="359"/>
    </location>
</feature>
<evidence type="ECO:0000256" key="2">
    <source>
        <dbReference type="ARBA" id="ARBA00019904"/>
    </source>
</evidence>
<feature type="transmembrane region" description="Helical" evidence="9">
    <location>
        <begin position="285"/>
        <end position="306"/>
    </location>
</feature>
<dbReference type="PANTHER" id="PTHR42829">
    <property type="entry name" value="NADH-UBIQUINONE OXIDOREDUCTASE CHAIN 5"/>
    <property type="match status" value="1"/>
</dbReference>
<evidence type="ECO:0000256" key="9">
    <source>
        <dbReference type="SAM" id="Phobius"/>
    </source>
</evidence>
<reference evidence="12 13" key="1">
    <citation type="submission" date="2024-01" db="EMBL/GenBank/DDBJ databases">
        <authorList>
            <person name="Kunselman E."/>
        </authorList>
    </citation>
    <scope>NUCLEOTIDE SEQUENCE [LARGE SCALE GENOMIC DNA]</scope>
    <source>
        <strain evidence="12">2 abalone samples</strain>
    </source>
</reference>
<feature type="transmembrane region" description="Helical" evidence="9">
    <location>
        <begin position="85"/>
        <end position="106"/>
    </location>
</feature>
<feature type="transmembrane region" description="Helical" evidence="9">
    <location>
        <begin position="210"/>
        <end position="234"/>
    </location>
</feature>
<dbReference type="PRINTS" id="PR01434">
    <property type="entry name" value="NADHDHGNASE5"/>
</dbReference>
<dbReference type="EMBL" id="CAWVOK010000025">
    <property type="protein sequence ID" value="CAK8163200.1"/>
    <property type="molecule type" value="Genomic_DNA"/>
</dbReference>
<dbReference type="Gene3D" id="1.20.5.2700">
    <property type="match status" value="1"/>
</dbReference>
<comment type="subcellular location">
    <subcellularLocation>
        <location evidence="1">Endomembrane system</location>
        <topology evidence="1">Multi-pass membrane protein</topology>
    </subcellularLocation>
    <subcellularLocation>
        <location evidence="8">Membrane</location>
        <topology evidence="8">Multi-pass membrane protein</topology>
    </subcellularLocation>
</comment>
<dbReference type="InterPro" id="IPR001750">
    <property type="entry name" value="ND/Mrp_TM"/>
</dbReference>
<name>A0ABP0EWP3_9RICK</name>
<dbReference type="Pfam" id="PF00361">
    <property type="entry name" value="Proton_antipo_M"/>
    <property type="match status" value="1"/>
</dbReference>
<dbReference type="PANTHER" id="PTHR42829:SF2">
    <property type="entry name" value="NADH-UBIQUINONE OXIDOREDUCTASE CHAIN 5"/>
    <property type="match status" value="1"/>
</dbReference>
<dbReference type="PRINTS" id="PR01435">
    <property type="entry name" value="NPOXDRDTASE5"/>
</dbReference>
<feature type="transmembrane region" description="Helical" evidence="9">
    <location>
        <begin position="456"/>
        <end position="474"/>
    </location>
</feature>
<gene>
    <name evidence="12" type="ORF">CAXC1_320005</name>
</gene>
<feature type="transmembrane region" description="Helical" evidence="9">
    <location>
        <begin position="379"/>
        <end position="401"/>
    </location>
</feature>
<comment type="caution">
    <text evidence="12">The sequence shown here is derived from an EMBL/GenBank/DDBJ whole genome shotgun (WGS) entry which is preliminary data.</text>
</comment>
<keyword evidence="5 9" id="KW-0472">Membrane</keyword>
<evidence type="ECO:0000256" key="6">
    <source>
        <dbReference type="ARBA" id="ARBA00031571"/>
    </source>
</evidence>
<evidence type="ECO:0000256" key="5">
    <source>
        <dbReference type="ARBA" id="ARBA00023136"/>
    </source>
</evidence>
<evidence type="ECO:0000259" key="11">
    <source>
        <dbReference type="Pfam" id="PF00662"/>
    </source>
</evidence>
<evidence type="ECO:0000256" key="1">
    <source>
        <dbReference type="ARBA" id="ARBA00004127"/>
    </source>
</evidence>
<feature type="transmembrane region" description="Helical" evidence="9">
    <location>
        <begin position="6"/>
        <end position="26"/>
    </location>
</feature>
<evidence type="ECO:0000256" key="4">
    <source>
        <dbReference type="ARBA" id="ARBA00022989"/>
    </source>
</evidence>
<feature type="domain" description="NADH:quinone oxidoreductase/Mrp antiporter transmembrane" evidence="10">
    <location>
        <begin position="132"/>
        <end position="427"/>
    </location>
</feature>
<protein>
    <recommendedName>
        <fullName evidence="2">NADH-quinone oxidoreductase subunit L</fullName>
    </recommendedName>
    <alternativeName>
        <fullName evidence="6">NADH dehydrogenase I subunit L</fullName>
    </alternativeName>
    <alternativeName>
        <fullName evidence="7">NDH-1 subunit L</fullName>
    </alternativeName>
</protein>
<sequence>MQYVDLVLFIPMFFIMLSGACLLCSVGHYVVKTVLFAIICNFVITIIFFCKGIMSSGEYVHTILEWLPLISMSADWSVHLDKLSLLMLLVVYTVALVVFIYSIGYVENADERARFFWLLLIFIFFMTLLVVSGNLLQLFCGWEGVGLSSYLLIGFNRNSNNAANASIKAFIMNRIGDVCFILAIVLVYNVFGTLNFNLIAADIIDKDFNILHWIGFKVNILDIICCLIFIACMAKSAQIGLHTWLPDAMAGPTPVSALIHSATMVASGVFLVVRCSFLFKSSVIASLLIMVVGSATALSFAIVALRENDLKRIIAYSTCSQLGYMMMACGAYDYAGAMFHLVTNAFAKSLLFLSAGIVIKITGMRDIRSMSGIWNTHKLVCIFFWTSSLSLIGIFPFAGYFSKEHLLLSVYYYSKFGILFFFVGMVAAFFTALYLLRVVFKIFYGSNNQLDNNKHLVDCLMSFSPIALVCMLLVSPMLDLIGLTDGSYFSGILSLVNAKQSTTSVVKILPIFTGILGILMAYIMFYKNKFFILGSTDVSSGKVSRFISMDRIYNFFIVLRFKNLSFFAANIIDLKFLDCIFSKLVSWLFNFCAMLVNLLHLGRLNYYLFTMFIGMVLLALLFL</sequence>
<feature type="transmembrane region" description="Helical" evidence="9">
    <location>
        <begin position="505"/>
        <end position="525"/>
    </location>
</feature>
<keyword evidence="4 9" id="KW-1133">Transmembrane helix</keyword>
<dbReference type="InterPro" id="IPR018393">
    <property type="entry name" value="NADHpl_OxRdtase_5_subgr"/>
</dbReference>
<evidence type="ECO:0000313" key="13">
    <source>
        <dbReference type="Proteomes" id="UP001314181"/>
    </source>
</evidence>
<evidence type="ECO:0000256" key="8">
    <source>
        <dbReference type="RuleBase" id="RU000320"/>
    </source>
</evidence>
<feature type="transmembrane region" description="Helical" evidence="9">
    <location>
        <begin position="413"/>
        <end position="436"/>
    </location>
</feature>
<evidence type="ECO:0000256" key="7">
    <source>
        <dbReference type="ARBA" id="ARBA00032795"/>
    </source>
</evidence>
<dbReference type="NCBIfam" id="TIGR01974">
    <property type="entry name" value="NDH_I_L"/>
    <property type="match status" value="1"/>
</dbReference>
<feature type="domain" description="NADH-Ubiquinone oxidoreductase (complex I) chain 5 N-terminal" evidence="11">
    <location>
        <begin position="66"/>
        <end position="116"/>
    </location>
</feature>
<feature type="transmembrane region" description="Helical" evidence="9">
    <location>
        <begin position="113"/>
        <end position="130"/>
    </location>
</feature>
<feature type="transmembrane region" description="Helical" evidence="9">
    <location>
        <begin position="606"/>
        <end position="622"/>
    </location>
</feature>
<feature type="transmembrane region" description="Helical" evidence="9">
    <location>
        <begin position="584"/>
        <end position="600"/>
    </location>
</feature>
<feature type="transmembrane region" description="Helical" evidence="9">
    <location>
        <begin position="175"/>
        <end position="198"/>
    </location>
</feature>
<feature type="transmembrane region" description="Helical" evidence="9">
    <location>
        <begin position="255"/>
        <end position="279"/>
    </location>
</feature>
<evidence type="ECO:0000313" key="12">
    <source>
        <dbReference type="EMBL" id="CAK8163200.1"/>
    </source>
</evidence>
<dbReference type="InterPro" id="IPR001516">
    <property type="entry name" value="Proton_antipo_N"/>
</dbReference>
<dbReference type="InterPro" id="IPR003945">
    <property type="entry name" value="NU5C-like"/>
</dbReference>
<evidence type="ECO:0000256" key="3">
    <source>
        <dbReference type="ARBA" id="ARBA00022692"/>
    </source>
</evidence>
<dbReference type="Proteomes" id="UP001314181">
    <property type="component" value="Unassembled WGS sequence"/>
</dbReference>